<proteinExistence type="predicted"/>
<dbReference type="GO" id="GO:0008725">
    <property type="term" value="F:DNA-3-methyladenine glycosylase activity"/>
    <property type="evidence" value="ECO:0007669"/>
    <property type="project" value="TreeGrafter"/>
</dbReference>
<dbReference type="SUPFAM" id="SSF55945">
    <property type="entry name" value="TATA-box binding protein-like"/>
    <property type="match status" value="1"/>
</dbReference>
<reference evidence="7" key="1">
    <citation type="submission" date="2016-01" db="EMBL/GenBank/DDBJ databases">
        <authorList>
            <person name="Peeters C."/>
        </authorList>
    </citation>
    <scope>NUCLEOTIDE SEQUENCE [LARGE SCALE GENOMIC DNA]</scope>
    <source>
        <strain evidence="7">LMG 29325</strain>
    </source>
</reference>
<gene>
    <name evidence="7" type="ORF">AWB82_00655</name>
</gene>
<evidence type="ECO:0000313" key="8">
    <source>
        <dbReference type="Proteomes" id="UP000054596"/>
    </source>
</evidence>
<dbReference type="EMBL" id="FCOJ02000003">
    <property type="protein sequence ID" value="SAK44493.1"/>
    <property type="molecule type" value="Genomic_DNA"/>
</dbReference>
<dbReference type="Pfam" id="PF06029">
    <property type="entry name" value="AlkA_N"/>
    <property type="match status" value="1"/>
</dbReference>
<comment type="catalytic activity">
    <reaction evidence="1">
        <text>Hydrolysis of alkylated DNA, releasing 3-methyladenine, 3-methylguanine, 7-methylguanine and 7-methyladenine.</text>
        <dbReference type="EC" id="3.2.2.21"/>
    </reaction>
</comment>
<dbReference type="Proteomes" id="UP000054596">
    <property type="component" value="Unassembled WGS sequence"/>
</dbReference>
<dbReference type="GO" id="GO:0006307">
    <property type="term" value="P:DNA alkylation repair"/>
    <property type="evidence" value="ECO:0007669"/>
    <property type="project" value="TreeGrafter"/>
</dbReference>
<dbReference type="PANTHER" id="PTHR43003:SF13">
    <property type="entry name" value="DNA-3-METHYLADENINE GLYCOSYLASE 2"/>
    <property type="match status" value="1"/>
</dbReference>
<dbReference type="Pfam" id="PF00730">
    <property type="entry name" value="HhH-GPD"/>
    <property type="match status" value="1"/>
</dbReference>
<dbReference type="GO" id="GO:0032993">
    <property type="term" value="C:protein-DNA complex"/>
    <property type="evidence" value="ECO:0007669"/>
    <property type="project" value="TreeGrafter"/>
</dbReference>
<organism evidence="7 8">
    <name type="scientific">Caballeronia glebae</name>
    <dbReference type="NCBI Taxonomy" id="1777143"/>
    <lineage>
        <taxon>Bacteria</taxon>
        <taxon>Pseudomonadati</taxon>
        <taxon>Pseudomonadota</taxon>
        <taxon>Betaproteobacteria</taxon>
        <taxon>Burkholderiales</taxon>
        <taxon>Burkholderiaceae</taxon>
        <taxon>Caballeronia</taxon>
    </lineage>
</organism>
<dbReference type="SUPFAM" id="SSF48150">
    <property type="entry name" value="DNA-glycosylase"/>
    <property type="match status" value="1"/>
</dbReference>
<accession>A0A157ZG71</accession>
<dbReference type="GO" id="GO:0005737">
    <property type="term" value="C:cytoplasm"/>
    <property type="evidence" value="ECO:0007669"/>
    <property type="project" value="TreeGrafter"/>
</dbReference>
<protein>
    <recommendedName>
        <fullName evidence="2">DNA-3-methyladenine glycosylase II</fullName>
        <ecNumber evidence="2">3.2.2.21</ecNumber>
    </recommendedName>
</protein>
<keyword evidence="3" id="KW-0227">DNA damage</keyword>
<dbReference type="InterPro" id="IPR023170">
    <property type="entry name" value="HhH_base_excis_C"/>
</dbReference>
<dbReference type="STRING" id="1777143.AWB82_00655"/>
<dbReference type="CDD" id="cd00056">
    <property type="entry name" value="ENDO3c"/>
    <property type="match status" value="1"/>
</dbReference>
<dbReference type="Gene3D" id="3.30.310.20">
    <property type="entry name" value="DNA-3-methyladenine glycosylase AlkA, N-terminal domain"/>
    <property type="match status" value="1"/>
</dbReference>
<dbReference type="InterPro" id="IPR010316">
    <property type="entry name" value="AlkA_N"/>
</dbReference>
<feature type="domain" description="HhH-GPD" evidence="5">
    <location>
        <begin position="149"/>
        <end position="315"/>
    </location>
</feature>
<dbReference type="EC" id="3.2.2.21" evidence="2"/>
<evidence type="ECO:0000256" key="1">
    <source>
        <dbReference type="ARBA" id="ARBA00000086"/>
    </source>
</evidence>
<sequence length="318" mass="35051">MHSTNAHTAFKMHSTIDTSTATLELPFRRPFDWTRMLKFIGGRASAGVESVEDGVYRRAIEWQGADGTVEVRPHERRQRLVVNVEGAVARHAEALAAPLARMFDLHADPREIARCLGADPVLAPLVEASPGLRVPGAWSGFELVVRTIVGQQVSVKGASTIMNRIVQRAGKRIEGHPHEGTAWRFPTPAELAAADLEKIGMPTRRIETVQRFAHAVATGALPLDEPGADPERVKRDMLAMPGMGPWTVGYVAMRALRDPDAWPDADLVLMQAIARRDPSLAKPAQQRAHTERWRPWRAYAAMHLWNDVAMETGLARGG</sequence>
<dbReference type="SMART" id="SM01009">
    <property type="entry name" value="AlkA_N"/>
    <property type="match status" value="1"/>
</dbReference>
<dbReference type="InterPro" id="IPR011257">
    <property type="entry name" value="DNA_glycosylase"/>
</dbReference>
<keyword evidence="8" id="KW-1185">Reference proteome</keyword>
<feature type="domain" description="DNA-3-methyladenine glycosylase AlkA N-terminal" evidence="6">
    <location>
        <begin position="22"/>
        <end position="139"/>
    </location>
</feature>
<evidence type="ECO:0000259" key="5">
    <source>
        <dbReference type="SMART" id="SM00478"/>
    </source>
</evidence>
<keyword evidence="4" id="KW-0234">DNA repair</keyword>
<dbReference type="Gene3D" id="1.10.340.30">
    <property type="entry name" value="Hypothetical protein, domain 2"/>
    <property type="match status" value="1"/>
</dbReference>
<evidence type="ECO:0000256" key="4">
    <source>
        <dbReference type="ARBA" id="ARBA00023204"/>
    </source>
</evidence>
<dbReference type="InterPro" id="IPR037046">
    <property type="entry name" value="AlkA_N_sf"/>
</dbReference>
<dbReference type="Gene3D" id="1.10.1670.10">
    <property type="entry name" value="Helix-hairpin-Helix base-excision DNA repair enzymes (C-terminal)"/>
    <property type="match status" value="1"/>
</dbReference>
<dbReference type="AlphaFoldDB" id="A0A157ZG71"/>
<evidence type="ECO:0000256" key="3">
    <source>
        <dbReference type="ARBA" id="ARBA00022763"/>
    </source>
</evidence>
<evidence type="ECO:0000313" key="7">
    <source>
        <dbReference type="EMBL" id="SAK44493.1"/>
    </source>
</evidence>
<name>A0A157ZG71_9BURK</name>
<evidence type="ECO:0000259" key="6">
    <source>
        <dbReference type="SMART" id="SM01009"/>
    </source>
</evidence>
<dbReference type="SMART" id="SM00478">
    <property type="entry name" value="ENDO3c"/>
    <property type="match status" value="1"/>
</dbReference>
<comment type="caution">
    <text evidence="7">The sequence shown here is derived from an EMBL/GenBank/DDBJ whole genome shotgun (WGS) entry which is preliminary data.</text>
</comment>
<evidence type="ECO:0000256" key="2">
    <source>
        <dbReference type="ARBA" id="ARBA00012000"/>
    </source>
</evidence>
<dbReference type="GO" id="GO:0032131">
    <property type="term" value="F:alkylated DNA binding"/>
    <property type="evidence" value="ECO:0007669"/>
    <property type="project" value="TreeGrafter"/>
</dbReference>
<dbReference type="GO" id="GO:0006285">
    <property type="term" value="P:base-excision repair, AP site formation"/>
    <property type="evidence" value="ECO:0007669"/>
    <property type="project" value="TreeGrafter"/>
</dbReference>
<dbReference type="InterPro" id="IPR051912">
    <property type="entry name" value="Alkylbase_DNA_Glycosylase/TA"/>
</dbReference>
<dbReference type="InterPro" id="IPR003265">
    <property type="entry name" value="HhH-GPD_domain"/>
</dbReference>
<dbReference type="GO" id="GO:0043916">
    <property type="term" value="F:DNA-7-methylguanine glycosylase activity"/>
    <property type="evidence" value="ECO:0007669"/>
    <property type="project" value="TreeGrafter"/>
</dbReference>
<dbReference type="PANTHER" id="PTHR43003">
    <property type="entry name" value="DNA-3-METHYLADENINE GLYCOSYLASE"/>
    <property type="match status" value="1"/>
</dbReference>